<gene>
    <name evidence="7" type="ORF">GBAR_LOCUS7139</name>
</gene>
<evidence type="ECO:0000256" key="3">
    <source>
        <dbReference type="ARBA" id="ARBA00022806"/>
    </source>
</evidence>
<dbReference type="GO" id="GO:0002151">
    <property type="term" value="F:G-quadruplex RNA binding"/>
    <property type="evidence" value="ECO:0007669"/>
    <property type="project" value="TreeGrafter"/>
</dbReference>
<dbReference type="FunFam" id="3.40.50.300:FF:000670">
    <property type="entry name" value="Putative ATP-dependent RNA helicase DHX36"/>
    <property type="match status" value="1"/>
</dbReference>
<dbReference type="Pfam" id="PF00271">
    <property type="entry name" value="Helicase_C"/>
    <property type="match status" value="1"/>
</dbReference>
<proteinExistence type="predicted"/>
<dbReference type="SUPFAM" id="SSF52540">
    <property type="entry name" value="P-loop containing nucleoside triphosphate hydrolases"/>
    <property type="match status" value="1"/>
</dbReference>
<dbReference type="Pfam" id="PF04408">
    <property type="entry name" value="WHD_HA2"/>
    <property type="match status" value="1"/>
</dbReference>
<name>A0AA35RGB1_GEOBA</name>
<feature type="compositionally biased region" description="Low complexity" evidence="5">
    <location>
        <begin position="574"/>
        <end position="587"/>
    </location>
</feature>
<dbReference type="GO" id="GO:0005737">
    <property type="term" value="C:cytoplasm"/>
    <property type="evidence" value="ECO:0007669"/>
    <property type="project" value="TreeGrafter"/>
</dbReference>
<reference evidence="7" key="1">
    <citation type="submission" date="2023-03" db="EMBL/GenBank/DDBJ databases">
        <authorList>
            <person name="Steffen K."/>
            <person name="Cardenas P."/>
        </authorList>
    </citation>
    <scope>NUCLEOTIDE SEQUENCE</scope>
</reference>
<dbReference type="InterPro" id="IPR011709">
    <property type="entry name" value="DEAD-box_helicase_OB_fold"/>
</dbReference>
<dbReference type="EMBL" id="CASHTH010001072">
    <property type="protein sequence ID" value="CAI8010964.1"/>
    <property type="molecule type" value="Genomic_DNA"/>
</dbReference>
<dbReference type="GO" id="GO:0005524">
    <property type="term" value="F:ATP binding"/>
    <property type="evidence" value="ECO:0007669"/>
    <property type="project" value="UniProtKB-KW"/>
</dbReference>
<dbReference type="PROSITE" id="PS51194">
    <property type="entry name" value="HELICASE_CTER"/>
    <property type="match status" value="1"/>
</dbReference>
<keyword evidence="1" id="KW-0547">Nucleotide-binding</keyword>
<evidence type="ECO:0000256" key="5">
    <source>
        <dbReference type="SAM" id="MobiDB-lite"/>
    </source>
</evidence>
<dbReference type="SMART" id="SM00490">
    <property type="entry name" value="HELICc"/>
    <property type="match status" value="1"/>
</dbReference>
<feature type="region of interest" description="Disordered" evidence="5">
    <location>
        <begin position="556"/>
        <end position="593"/>
    </location>
</feature>
<dbReference type="InterPro" id="IPR048333">
    <property type="entry name" value="HA2_WH"/>
</dbReference>
<dbReference type="SMART" id="SM00847">
    <property type="entry name" value="HA2"/>
    <property type="match status" value="1"/>
</dbReference>
<dbReference type="InterPro" id="IPR027417">
    <property type="entry name" value="P-loop_NTPase"/>
</dbReference>
<evidence type="ECO:0000256" key="1">
    <source>
        <dbReference type="ARBA" id="ARBA00022741"/>
    </source>
</evidence>
<dbReference type="GO" id="GO:0016787">
    <property type="term" value="F:hydrolase activity"/>
    <property type="evidence" value="ECO:0007669"/>
    <property type="project" value="UniProtKB-KW"/>
</dbReference>
<keyword evidence="3 7" id="KW-0347">Helicase</keyword>
<dbReference type="CDD" id="cd18791">
    <property type="entry name" value="SF2_C_RHA"/>
    <property type="match status" value="1"/>
</dbReference>
<dbReference type="Gene3D" id="1.20.120.1080">
    <property type="match status" value="1"/>
</dbReference>
<evidence type="ECO:0000313" key="8">
    <source>
        <dbReference type="Proteomes" id="UP001174909"/>
    </source>
</evidence>
<dbReference type="Gene3D" id="3.40.50.300">
    <property type="entry name" value="P-loop containing nucleotide triphosphate hydrolases"/>
    <property type="match status" value="2"/>
</dbReference>
<dbReference type="AlphaFoldDB" id="A0AA35RGB1"/>
<keyword evidence="2" id="KW-0378">Hydrolase</keyword>
<dbReference type="InterPro" id="IPR001650">
    <property type="entry name" value="Helicase_C-like"/>
</dbReference>
<evidence type="ECO:0000256" key="4">
    <source>
        <dbReference type="ARBA" id="ARBA00022840"/>
    </source>
</evidence>
<dbReference type="GO" id="GO:0005634">
    <property type="term" value="C:nucleus"/>
    <property type="evidence" value="ECO:0007669"/>
    <property type="project" value="TreeGrafter"/>
</dbReference>
<keyword evidence="8" id="KW-1185">Reference proteome</keyword>
<dbReference type="PANTHER" id="PTHR18934:SF237">
    <property type="entry name" value="ATP-DEPENDENT DNA_RNA HELICASE DHX36"/>
    <property type="match status" value="1"/>
</dbReference>
<dbReference type="Pfam" id="PF07717">
    <property type="entry name" value="OB_NTP_bind"/>
    <property type="match status" value="1"/>
</dbReference>
<evidence type="ECO:0000259" key="6">
    <source>
        <dbReference type="PROSITE" id="PS51194"/>
    </source>
</evidence>
<dbReference type="InterPro" id="IPR007502">
    <property type="entry name" value="Helicase-assoc_dom"/>
</dbReference>
<dbReference type="FunFam" id="1.20.120.1080:FF:000002">
    <property type="entry name" value="Putative ATP-dependent RNA helicase DHX36"/>
    <property type="match status" value="1"/>
</dbReference>
<dbReference type="Proteomes" id="UP001174909">
    <property type="component" value="Unassembled WGS sequence"/>
</dbReference>
<dbReference type="GO" id="GO:0003678">
    <property type="term" value="F:DNA helicase activity"/>
    <property type="evidence" value="ECO:0007669"/>
    <property type="project" value="TreeGrafter"/>
</dbReference>
<evidence type="ECO:0000256" key="2">
    <source>
        <dbReference type="ARBA" id="ARBA00022801"/>
    </source>
</evidence>
<comment type="caution">
    <text evidence="7">The sequence shown here is derived from an EMBL/GenBank/DDBJ whole genome shotgun (WGS) entry which is preliminary data.</text>
</comment>
<keyword evidence="4" id="KW-0067">ATP-binding</keyword>
<feature type="compositionally biased region" description="Low complexity" evidence="5">
    <location>
        <begin position="556"/>
        <end position="565"/>
    </location>
</feature>
<organism evidence="7 8">
    <name type="scientific">Geodia barretti</name>
    <name type="common">Barrett's horny sponge</name>
    <dbReference type="NCBI Taxonomy" id="519541"/>
    <lineage>
        <taxon>Eukaryota</taxon>
        <taxon>Metazoa</taxon>
        <taxon>Porifera</taxon>
        <taxon>Demospongiae</taxon>
        <taxon>Heteroscleromorpha</taxon>
        <taxon>Tetractinellida</taxon>
        <taxon>Astrophorina</taxon>
        <taxon>Geodiidae</taxon>
        <taxon>Geodia</taxon>
    </lineage>
</organism>
<dbReference type="Pfam" id="PF21010">
    <property type="entry name" value="HA2_C"/>
    <property type="match status" value="1"/>
</dbReference>
<feature type="domain" description="Helicase C-terminal" evidence="6">
    <location>
        <begin position="128"/>
        <end position="301"/>
    </location>
</feature>
<evidence type="ECO:0000313" key="7">
    <source>
        <dbReference type="EMBL" id="CAI8010964.1"/>
    </source>
</evidence>
<dbReference type="GO" id="GO:0003724">
    <property type="term" value="F:RNA helicase activity"/>
    <property type="evidence" value="ECO:0007669"/>
    <property type="project" value="TreeGrafter"/>
</dbReference>
<sequence>MYIGPSSTPTRPDLKVILMSATLNAELFSQYFGGVPMYNIPSVVFPVARYFLEDVLQMTRFCPPPPTRRGPPSWVRHLRGQAEAMEKKRTEEQERAEYIASLEAKRTYPPYVVEALRNMDGDQVPLELMLELVKTICREGELGAILVFLPGWDTISKLHDMLKSDPVFRSRNYLIIPLHSLMPTSFQQSVFDRPPEGVRKIVIATNIAETSITIEDVVYVIDCGKVKETTYDVTNQLACLEAVWVSKAAAKQRKGRAGRVQPGKCYHLFTKHQLEGLADYQVPEMLRTPLEELILQIKILKLGAVAAFLNKALEPPSETAVLNAITSLQQLNALDGEENLTSLGYHLANLPVNPRVGKIILFAAMFSCLSPVLTIASSLGFKEPFIIPLHKQEEADEVKRKLAEESRSDHIALLRAYEGWEDACHERNARDYCWEHFLSHNTLELLKNMKKQFCGLLYDTGFVHCPDPDHDEANHNSANTKLIKAVLCAGLYPNVAKIVQTRPDRPPKLYDQDTKVKFHPKSVNSDETTFDNKFVIYHTKVKSTAVFLHDTSMILPSPSSSSEETSLSRETETNRSLLSTSGSSSRLPTALPC</sequence>
<protein>
    <submittedName>
        <fullName evidence="7">ATP-dependent DNA/RNA helicase DHX36</fullName>
    </submittedName>
</protein>
<accession>A0AA35RGB1</accession>
<dbReference type="PANTHER" id="PTHR18934">
    <property type="entry name" value="ATP-DEPENDENT RNA HELICASE"/>
    <property type="match status" value="1"/>
</dbReference>